<feature type="transmembrane region" description="Helical" evidence="2">
    <location>
        <begin position="170"/>
        <end position="191"/>
    </location>
</feature>
<organism evidence="3 4">
    <name type="scientific">Sediminivirga luteola</name>
    <dbReference type="NCBI Taxonomy" id="1774748"/>
    <lineage>
        <taxon>Bacteria</taxon>
        <taxon>Bacillati</taxon>
        <taxon>Actinomycetota</taxon>
        <taxon>Actinomycetes</taxon>
        <taxon>Micrococcales</taxon>
        <taxon>Brevibacteriaceae</taxon>
        <taxon>Sediminivirga</taxon>
    </lineage>
</organism>
<keyword evidence="2" id="KW-0472">Membrane</keyword>
<sequence>MRLAFGVITAVVGALLAVLGTLQLTLWAPEENVVVTADPGEAPLVVIQPGVLNLYDTPAELTVQGEGQITIAQASKEHVDAWVGDTTHASVPGLASETQLRVDQVEGEAETAPDPAGADLWTSEVTGEGTAELRWDAEPGRTAFLVASDGESPAAQSITVAWPNDEGTPWAIPLIVIGGLIFLASGWFFYTHIRRAREAARRRAERQQRRRRLAETGTALMVVGTLALAGCGGEPELPVPSPEPEPTEAQPALSPEQAERIVAAIAEDVARADEELDAGALDARVSGPARAVREAAYQARETTEEVSLPPAVAADEIAINHVTATDSWPRVTTVVTNSEDPAQTQYLNLIQETPRDDYRLWSQTVLFGGATVPETQDPAIGAPLLAADQPGLVQTPEEAARNYAAALGDEEAEEAQGFEEDDFRNAVLRNSAETAEALQEGNADFSRSYEAQEGDLVATGTLDSGALVTAYLTSTTRLSPEEEDGRTGSLTLGSPISDLLGEDEVSSPVETTTGVTVTFLVPPAGSEDRITVLGATEVLTGAREVDDADDT</sequence>
<reference evidence="3" key="1">
    <citation type="journal article" date="2014" name="Int. J. Syst. Evol. Microbiol.">
        <title>Complete genome sequence of Corynebacterium casei LMG S-19264T (=DSM 44701T), isolated from a smear-ripened cheese.</title>
        <authorList>
            <consortium name="US DOE Joint Genome Institute (JGI-PGF)"/>
            <person name="Walter F."/>
            <person name="Albersmeier A."/>
            <person name="Kalinowski J."/>
            <person name="Ruckert C."/>
        </authorList>
    </citation>
    <scope>NUCLEOTIDE SEQUENCE</scope>
    <source>
        <strain evidence="3">CGMCC 1.12785</strain>
    </source>
</reference>
<gene>
    <name evidence="3" type="ORF">GCM10011333_14280</name>
</gene>
<evidence type="ECO:0000256" key="1">
    <source>
        <dbReference type="SAM" id="MobiDB-lite"/>
    </source>
</evidence>
<keyword evidence="2" id="KW-1133">Transmembrane helix</keyword>
<accession>A0A8J2TXP7</accession>
<dbReference type="RefSeq" id="WP_188550244.1">
    <property type="nucleotide sequence ID" value="NZ_BMFY01000005.1"/>
</dbReference>
<evidence type="ECO:0000256" key="2">
    <source>
        <dbReference type="SAM" id="Phobius"/>
    </source>
</evidence>
<keyword evidence="2" id="KW-0812">Transmembrane</keyword>
<protein>
    <submittedName>
        <fullName evidence="3">Uncharacterized protein</fullName>
    </submittedName>
</protein>
<dbReference type="AlphaFoldDB" id="A0A8J2TXP7"/>
<comment type="caution">
    <text evidence="3">The sequence shown here is derived from an EMBL/GenBank/DDBJ whole genome shotgun (WGS) entry which is preliminary data.</text>
</comment>
<feature type="transmembrane region" description="Helical" evidence="2">
    <location>
        <begin position="212"/>
        <end position="230"/>
    </location>
</feature>
<keyword evidence="4" id="KW-1185">Reference proteome</keyword>
<dbReference type="Proteomes" id="UP000616114">
    <property type="component" value="Unassembled WGS sequence"/>
</dbReference>
<feature type="region of interest" description="Disordered" evidence="1">
    <location>
        <begin position="475"/>
        <end position="510"/>
    </location>
</feature>
<evidence type="ECO:0000313" key="3">
    <source>
        <dbReference type="EMBL" id="GGA12547.1"/>
    </source>
</evidence>
<feature type="region of interest" description="Disordered" evidence="1">
    <location>
        <begin position="233"/>
        <end position="255"/>
    </location>
</feature>
<evidence type="ECO:0000313" key="4">
    <source>
        <dbReference type="Proteomes" id="UP000616114"/>
    </source>
</evidence>
<proteinExistence type="predicted"/>
<reference evidence="3" key="2">
    <citation type="submission" date="2020-09" db="EMBL/GenBank/DDBJ databases">
        <authorList>
            <person name="Sun Q."/>
            <person name="Zhou Y."/>
        </authorList>
    </citation>
    <scope>NUCLEOTIDE SEQUENCE</scope>
    <source>
        <strain evidence="3">CGMCC 1.12785</strain>
    </source>
</reference>
<name>A0A8J2TXP7_9MICO</name>
<dbReference type="EMBL" id="BMFY01000005">
    <property type="protein sequence ID" value="GGA12547.1"/>
    <property type="molecule type" value="Genomic_DNA"/>
</dbReference>